<dbReference type="AlphaFoldDB" id="A0A4R3YUC1"/>
<dbReference type="GeneID" id="98915998"/>
<proteinExistence type="predicted"/>
<feature type="transmembrane region" description="Helical" evidence="1">
    <location>
        <begin position="246"/>
        <end position="265"/>
    </location>
</feature>
<keyword evidence="3" id="KW-1185">Reference proteome</keyword>
<dbReference type="EMBL" id="SMCQ01000017">
    <property type="protein sequence ID" value="TCV95358.1"/>
    <property type="molecule type" value="Genomic_DNA"/>
</dbReference>
<name>A0A4R3YUC1_9FIRM</name>
<reference evidence="2 3" key="1">
    <citation type="submission" date="2019-03" db="EMBL/GenBank/DDBJ databases">
        <title>Genomic Encyclopedia of Type Strains, Phase IV (KMG-IV): sequencing the most valuable type-strain genomes for metagenomic binning, comparative biology and taxonomic classification.</title>
        <authorList>
            <person name="Goeker M."/>
        </authorList>
    </citation>
    <scope>NUCLEOTIDE SEQUENCE [LARGE SCALE GENOMIC DNA]</scope>
    <source>
        <strain evidence="2 3">DSM 29487</strain>
    </source>
</reference>
<evidence type="ECO:0000256" key="1">
    <source>
        <dbReference type="SAM" id="Phobius"/>
    </source>
</evidence>
<feature type="transmembrane region" description="Helical" evidence="1">
    <location>
        <begin position="80"/>
        <end position="100"/>
    </location>
</feature>
<protein>
    <submittedName>
        <fullName evidence="2">Uncharacterized protein</fullName>
    </submittedName>
</protein>
<sequence>MNDLLERYLGAVCSYFLGFKKKRVYDDLKYHIQSSVHQYDDLEDLLVNYGHPRSIALSYGYRPIIQHIFNPKVVSIIERIVLLISGIYLFFSTLFYLEQFNCLPFQDSHQVIATLNTSNIIALLLSHPFLVMISIAVIAIISLILADQKYKVSQEIDPLWSLQKLYDLPHQSHYPSHVAETIFMIIFTIFFIFYSIFFSRDIIIQIQHESYQMIHLMTYFFQPFIMIIFVDYIIDITKKIYTKKYLKYSTLINLFTLISLTIFVVNSGFLHDYLLPLNININYTFVNFFIIGALIMIYTISLYKLLRNLKSYRSLFRS</sequence>
<evidence type="ECO:0000313" key="3">
    <source>
        <dbReference type="Proteomes" id="UP000295515"/>
    </source>
</evidence>
<feature type="transmembrane region" description="Helical" evidence="1">
    <location>
        <begin position="120"/>
        <end position="146"/>
    </location>
</feature>
<organism evidence="2 3">
    <name type="scientific">Longibaculum muris</name>
    <dbReference type="NCBI Taxonomy" id="1796628"/>
    <lineage>
        <taxon>Bacteria</taxon>
        <taxon>Bacillati</taxon>
        <taxon>Bacillota</taxon>
        <taxon>Erysipelotrichia</taxon>
        <taxon>Erysipelotrichales</taxon>
        <taxon>Coprobacillaceae</taxon>
        <taxon>Longibaculum</taxon>
    </lineage>
</organism>
<keyword evidence="1" id="KW-0812">Transmembrane</keyword>
<dbReference type="Proteomes" id="UP000295515">
    <property type="component" value="Unassembled WGS sequence"/>
</dbReference>
<feature type="transmembrane region" description="Helical" evidence="1">
    <location>
        <begin position="216"/>
        <end position="234"/>
    </location>
</feature>
<feature type="transmembrane region" description="Helical" evidence="1">
    <location>
        <begin position="285"/>
        <end position="306"/>
    </location>
</feature>
<keyword evidence="1" id="KW-0472">Membrane</keyword>
<accession>A0A4R3YUC1</accession>
<feature type="transmembrane region" description="Helical" evidence="1">
    <location>
        <begin position="178"/>
        <end position="196"/>
    </location>
</feature>
<gene>
    <name evidence="2" type="ORF">EDD60_11718</name>
</gene>
<evidence type="ECO:0000313" key="2">
    <source>
        <dbReference type="EMBL" id="TCV95358.1"/>
    </source>
</evidence>
<comment type="caution">
    <text evidence="2">The sequence shown here is derived from an EMBL/GenBank/DDBJ whole genome shotgun (WGS) entry which is preliminary data.</text>
</comment>
<keyword evidence="1" id="KW-1133">Transmembrane helix</keyword>
<dbReference type="RefSeq" id="WP_066449710.1">
    <property type="nucleotide sequence ID" value="NZ_JADMQS010000008.1"/>
</dbReference>